<feature type="binding site" evidence="18">
    <location>
        <begin position="255"/>
        <end position="259"/>
    </location>
    <ligand>
        <name>GTP</name>
        <dbReference type="ChEBI" id="CHEBI:37565"/>
    </ligand>
</feature>
<evidence type="ECO:0000256" key="12">
    <source>
        <dbReference type="ARBA" id="ARBA00022842"/>
    </source>
</evidence>
<feature type="binding site" evidence="18">
    <location>
        <position position="320"/>
    </location>
    <ligand>
        <name>GTP</name>
        <dbReference type="ChEBI" id="CHEBI:37565"/>
    </ligand>
</feature>
<dbReference type="Gene3D" id="3.40.50.10990">
    <property type="entry name" value="GTP cyclohydrolase II"/>
    <property type="match status" value="1"/>
</dbReference>
<comment type="pathway">
    <text evidence="3 18">Cofactor biosynthesis; riboflavin biosynthesis; 5-amino-6-(D-ribitylamino)uracil from GTP: step 1/4.</text>
</comment>
<protein>
    <recommendedName>
        <fullName evidence="18">Riboflavin biosynthesis protein RibBA</fullName>
    </recommendedName>
    <domain>
        <recommendedName>
            <fullName evidence="18">3,4-dihydroxy-2-butanone 4-phosphate synthase</fullName>
            <shortName evidence="18">DHBP synthase</shortName>
            <ecNumber evidence="18">4.1.99.12</ecNumber>
        </recommendedName>
    </domain>
    <domain>
        <recommendedName>
            <fullName evidence="18">GTP cyclohydrolase-2</fullName>
            <ecNumber evidence="18">3.5.4.25</ecNumber>
        </recommendedName>
        <alternativeName>
            <fullName evidence="18">GTP cyclohydrolase II</fullName>
        </alternativeName>
    </domain>
</protein>
<comment type="catalytic activity">
    <reaction evidence="17 18">
        <text>GTP + 4 H2O = 2,5-diamino-6-hydroxy-4-(5-phosphoribosylamino)-pyrimidine + formate + 2 phosphate + 3 H(+)</text>
        <dbReference type="Rhea" id="RHEA:23704"/>
        <dbReference type="ChEBI" id="CHEBI:15377"/>
        <dbReference type="ChEBI" id="CHEBI:15378"/>
        <dbReference type="ChEBI" id="CHEBI:15740"/>
        <dbReference type="ChEBI" id="CHEBI:37565"/>
        <dbReference type="ChEBI" id="CHEBI:43474"/>
        <dbReference type="ChEBI" id="CHEBI:58614"/>
        <dbReference type="EC" id="3.5.4.25"/>
    </reaction>
</comment>
<dbReference type="NCBIfam" id="NF001591">
    <property type="entry name" value="PRK00393.1"/>
    <property type="match status" value="1"/>
</dbReference>
<dbReference type="EC" id="4.1.99.12" evidence="18"/>
<evidence type="ECO:0000313" key="20">
    <source>
        <dbReference type="EMBL" id="BEH00317.1"/>
    </source>
</evidence>
<keyword evidence="11 18" id="KW-0862">Zinc</keyword>
<dbReference type="SUPFAM" id="SSF55821">
    <property type="entry name" value="YrdC/RibB"/>
    <property type="match status" value="1"/>
</dbReference>
<feature type="binding site" evidence="18">
    <location>
        <position position="167"/>
    </location>
    <ligand>
        <name>D-ribulose 5-phosphate</name>
        <dbReference type="ChEBI" id="CHEBI:58121"/>
    </ligand>
</feature>
<dbReference type="PANTHER" id="PTHR21327">
    <property type="entry name" value="GTP CYCLOHYDROLASE II-RELATED"/>
    <property type="match status" value="1"/>
</dbReference>
<feature type="region of interest" description="GTP cyclohydrolase II" evidence="18">
    <location>
        <begin position="205"/>
        <end position="404"/>
    </location>
</feature>
<sequence>MEEIKLNTIDEAIIDFREGKFVIVVDDEDRENEGDFIIAAEKITPEKVNFMLKYGRGVLCAPITEERCEELELDMQVSSNTSIYETPFTVTIDLLEGCTTGVSMHDRAATIKALADPNAKASDFGRPGHINPLRARSRGVLRRSGHTEATIDLARLAGLYPAGALIEIINEDGTMARLPELMEVAKRFELKIICIKDLIAYRLKMESMVEKGEEVDMPTQYGHFRLIPFRQKSNGLEHIALIKGEWNQDEPILVRMHSSCMTGDIFASCRCECGEQLHKAMAEIEKAGKGVVVYMNQEGRGIGLMNKIKAYKLQEEGFDTVDANLHLGFNADERDYGVGAEILREIGVRKMRLLTNNPVKRIGLEAYGLEIVENVGIEITPNIYNERYLKTKKDRMGHTLHFTK</sequence>
<dbReference type="Pfam" id="PF00925">
    <property type="entry name" value="GTP_cyclohydro2"/>
    <property type="match status" value="1"/>
</dbReference>
<comment type="catalytic activity">
    <reaction evidence="1 18">
        <text>D-ribulose 5-phosphate = (2S)-2-hydroxy-3-oxobutyl phosphate + formate + H(+)</text>
        <dbReference type="Rhea" id="RHEA:18457"/>
        <dbReference type="ChEBI" id="CHEBI:15378"/>
        <dbReference type="ChEBI" id="CHEBI:15740"/>
        <dbReference type="ChEBI" id="CHEBI:58121"/>
        <dbReference type="ChEBI" id="CHEBI:58830"/>
        <dbReference type="EC" id="4.1.99.12"/>
    </reaction>
</comment>
<feature type="site" description="Essential for DHBP synthase activity" evidence="18">
    <location>
        <position position="167"/>
    </location>
</feature>
<evidence type="ECO:0000256" key="14">
    <source>
        <dbReference type="ARBA" id="ARBA00023211"/>
    </source>
</evidence>
<evidence type="ECO:0000256" key="15">
    <source>
        <dbReference type="ARBA" id="ARBA00023239"/>
    </source>
</evidence>
<dbReference type="CDD" id="cd00641">
    <property type="entry name" value="GTP_cyclohydro2"/>
    <property type="match status" value="1"/>
</dbReference>
<evidence type="ECO:0000256" key="5">
    <source>
        <dbReference type="ARBA" id="ARBA00005520"/>
    </source>
</evidence>
<keyword evidence="8 18" id="KW-0479">Metal-binding</keyword>
<dbReference type="Pfam" id="PF00926">
    <property type="entry name" value="DHBP_synthase"/>
    <property type="match status" value="1"/>
</dbReference>
<evidence type="ECO:0000256" key="2">
    <source>
        <dbReference type="ARBA" id="ARBA00002284"/>
    </source>
</evidence>
<feature type="binding site" evidence="18">
    <location>
        <position position="31"/>
    </location>
    <ligand>
        <name>Mg(2+)</name>
        <dbReference type="ChEBI" id="CHEBI:18420"/>
        <label>1</label>
    </ligand>
</feature>
<feature type="binding site" evidence="18">
    <location>
        <position position="360"/>
    </location>
    <ligand>
        <name>GTP</name>
        <dbReference type="ChEBI" id="CHEBI:37565"/>
    </ligand>
</feature>
<keyword evidence="7 18" id="KW-0686">Riboflavin biosynthesis</keyword>
<accession>A0ABN6ZCY5</accession>
<keyword evidence="13 18" id="KW-0342">GTP-binding</keyword>
<dbReference type="HAMAP" id="MF_00180">
    <property type="entry name" value="RibB"/>
    <property type="match status" value="1"/>
</dbReference>
<dbReference type="NCBIfam" id="TIGR00506">
    <property type="entry name" value="ribB"/>
    <property type="match status" value="1"/>
</dbReference>
<organism evidence="20 21">
    <name type="scientific">Bacteroides sedimenti</name>
    <dbReference type="NCBI Taxonomy" id="2136147"/>
    <lineage>
        <taxon>Bacteria</taxon>
        <taxon>Pseudomonadati</taxon>
        <taxon>Bacteroidota</taxon>
        <taxon>Bacteroidia</taxon>
        <taxon>Bacteroidales</taxon>
        <taxon>Bacteroidaceae</taxon>
        <taxon>Bacteroides</taxon>
    </lineage>
</organism>
<keyword evidence="15 18" id="KW-0456">Lyase</keyword>
<evidence type="ECO:0000256" key="7">
    <source>
        <dbReference type="ARBA" id="ARBA00022619"/>
    </source>
</evidence>
<dbReference type="Gene3D" id="3.90.870.10">
    <property type="entry name" value="DHBP synthase"/>
    <property type="match status" value="1"/>
</dbReference>
<evidence type="ECO:0000256" key="10">
    <source>
        <dbReference type="ARBA" id="ARBA00022801"/>
    </source>
</evidence>
<reference evidence="20 21" key="1">
    <citation type="submission" date="2023-04" db="EMBL/GenBank/DDBJ databases">
        <title>Draft genome sequence of acteroides sedimenti strain YN3PY1.</title>
        <authorList>
            <person name="Yoshida N."/>
        </authorList>
    </citation>
    <scope>NUCLEOTIDE SEQUENCE [LARGE SCALE GENOMIC DNA]</scope>
    <source>
        <strain evidence="20 21">YN3PY1</strain>
    </source>
</reference>
<dbReference type="PIRSF" id="PIRSF001259">
    <property type="entry name" value="RibA"/>
    <property type="match status" value="1"/>
</dbReference>
<evidence type="ECO:0000256" key="13">
    <source>
        <dbReference type="ARBA" id="ARBA00023134"/>
    </source>
</evidence>
<feature type="binding site" evidence="18">
    <location>
        <position position="260"/>
    </location>
    <ligand>
        <name>Zn(2+)</name>
        <dbReference type="ChEBI" id="CHEBI:29105"/>
        <note>catalytic</note>
    </ligand>
</feature>
<evidence type="ECO:0000256" key="8">
    <source>
        <dbReference type="ARBA" id="ARBA00022723"/>
    </source>
</evidence>
<dbReference type="InterPro" id="IPR000422">
    <property type="entry name" value="DHBP_synthase_RibB"/>
</dbReference>
<dbReference type="HAMAP" id="MF_01283">
    <property type="entry name" value="RibBA"/>
    <property type="match status" value="1"/>
</dbReference>
<dbReference type="SUPFAM" id="SSF142695">
    <property type="entry name" value="RibA-like"/>
    <property type="match status" value="1"/>
</dbReference>
<feature type="active site" description="Nucleophile; for GTP cyclohydrolase activity" evidence="18">
    <location>
        <position position="334"/>
    </location>
</feature>
<keyword evidence="14 18" id="KW-0464">Manganese</keyword>
<feature type="site" description="Essential for DHBP synthase activity" evidence="18">
    <location>
        <position position="129"/>
    </location>
</feature>
<keyword evidence="10 18" id="KW-0378">Hydrolase</keyword>
<comment type="function">
    <text evidence="2 18">Catalyzes the conversion of D-ribulose 5-phosphate to formate and 3,4-dihydroxy-2-butanone 4-phosphate.</text>
</comment>
<feature type="active site" description="Proton acceptor; for GTP cyclohydrolase activity" evidence="18">
    <location>
        <position position="332"/>
    </location>
</feature>
<dbReference type="NCBIfam" id="NF006803">
    <property type="entry name" value="PRK09311.1"/>
    <property type="match status" value="1"/>
</dbReference>
<feature type="binding site" evidence="18">
    <location>
        <begin position="30"/>
        <end position="31"/>
    </location>
    <ligand>
        <name>D-ribulose 5-phosphate</name>
        <dbReference type="ChEBI" id="CHEBI:58121"/>
    </ligand>
</feature>
<evidence type="ECO:0000256" key="17">
    <source>
        <dbReference type="ARBA" id="ARBA00049295"/>
    </source>
</evidence>
<comment type="pathway">
    <text evidence="4 18">Cofactor biosynthesis; riboflavin biosynthesis; 2-hydroxy-3-oxobutyl phosphate from D-ribulose 5-phosphate: step 1/1.</text>
</comment>
<comment type="cofactor">
    <cofactor evidence="18">
        <name>Mg(2+)</name>
        <dbReference type="ChEBI" id="CHEBI:18420"/>
    </cofactor>
    <cofactor evidence="18">
        <name>Mn(2+)</name>
        <dbReference type="ChEBI" id="CHEBI:29035"/>
    </cofactor>
    <text evidence="18">Binds 2 divalent metal cations per subunit. Magnesium or manganese.</text>
</comment>
<dbReference type="NCBIfam" id="TIGR00505">
    <property type="entry name" value="ribA"/>
    <property type="match status" value="1"/>
</dbReference>
<feature type="binding site" evidence="18">
    <location>
        <position position="31"/>
    </location>
    <ligand>
        <name>Mg(2+)</name>
        <dbReference type="ChEBI" id="CHEBI:18420"/>
        <label>2</label>
    </ligand>
</feature>
<dbReference type="InterPro" id="IPR036144">
    <property type="entry name" value="RibA-like_sf"/>
</dbReference>
<comment type="function">
    <text evidence="18">Catalyzes the conversion of GTP to 2,5-diamino-6-ribosylamino-4(3H)-pyrimidinone 5'-phosphate (DARP), formate and pyrophosphate.</text>
</comment>
<dbReference type="EC" id="3.5.4.25" evidence="18"/>
<comment type="similarity">
    <text evidence="5 18">In the N-terminal section; belongs to the DHBP synthase family.</text>
</comment>
<feature type="binding site" evidence="18">
    <location>
        <begin position="298"/>
        <end position="300"/>
    </location>
    <ligand>
        <name>GTP</name>
        <dbReference type="ChEBI" id="CHEBI:37565"/>
    </ligand>
</feature>
<keyword evidence="21" id="KW-1185">Reference proteome</keyword>
<dbReference type="InterPro" id="IPR017945">
    <property type="entry name" value="DHBP_synth_RibB-like_a/b_dom"/>
</dbReference>
<feature type="domain" description="GTP cyclohydrolase II" evidence="19">
    <location>
        <begin position="213"/>
        <end position="375"/>
    </location>
</feature>
<evidence type="ECO:0000256" key="6">
    <source>
        <dbReference type="ARBA" id="ARBA00008976"/>
    </source>
</evidence>
<comment type="similarity">
    <text evidence="6 18">In the C-terminal section; belongs to the GTP cyclohydrolase II family.</text>
</comment>
<dbReference type="PANTHER" id="PTHR21327:SF18">
    <property type="entry name" value="3,4-DIHYDROXY-2-BUTANONE 4-PHOSPHATE SYNTHASE"/>
    <property type="match status" value="1"/>
</dbReference>
<evidence type="ECO:0000259" key="19">
    <source>
        <dbReference type="Pfam" id="PF00925"/>
    </source>
</evidence>
<dbReference type="RefSeq" id="WP_353331554.1">
    <property type="nucleotide sequence ID" value="NZ_AP028055.1"/>
</dbReference>
<dbReference type="InterPro" id="IPR016299">
    <property type="entry name" value="Riboflavin_synth_RibBA"/>
</dbReference>
<evidence type="ECO:0000256" key="3">
    <source>
        <dbReference type="ARBA" id="ARBA00004853"/>
    </source>
</evidence>
<feature type="region of interest" description="DHBP synthase" evidence="18">
    <location>
        <begin position="1"/>
        <end position="204"/>
    </location>
</feature>
<evidence type="ECO:0000256" key="1">
    <source>
        <dbReference type="ARBA" id="ARBA00000141"/>
    </source>
</evidence>
<evidence type="ECO:0000313" key="21">
    <source>
        <dbReference type="Proteomes" id="UP001496674"/>
    </source>
</evidence>
<keyword evidence="16 18" id="KW-0511">Multifunctional enzyme</keyword>
<evidence type="ECO:0000256" key="4">
    <source>
        <dbReference type="ARBA" id="ARBA00004904"/>
    </source>
</evidence>
<feature type="binding site" evidence="18">
    <location>
        <position position="355"/>
    </location>
    <ligand>
        <name>GTP</name>
        <dbReference type="ChEBI" id="CHEBI:37565"/>
    </ligand>
</feature>
<keyword evidence="9 18" id="KW-0547">Nucleotide-binding</keyword>
<gene>
    <name evidence="18 20" type="primary">ribBA</name>
    <name evidence="20" type="ORF">BSYN_25810</name>
</gene>
<proteinExistence type="inferred from homology"/>
<keyword evidence="12 18" id="KW-0460">Magnesium</keyword>
<dbReference type="HAMAP" id="MF_00179">
    <property type="entry name" value="RibA"/>
    <property type="match status" value="1"/>
</dbReference>
<feature type="binding site" evidence="18">
    <location>
        <position position="271"/>
    </location>
    <ligand>
        <name>Zn(2+)</name>
        <dbReference type="ChEBI" id="CHEBI:29105"/>
        <note>catalytic</note>
    </ligand>
</feature>
<feature type="binding site" evidence="18">
    <location>
        <position position="276"/>
    </location>
    <ligand>
        <name>GTP</name>
        <dbReference type="ChEBI" id="CHEBI:37565"/>
    </ligand>
</feature>
<evidence type="ECO:0000256" key="18">
    <source>
        <dbReference type="HAMAP-Rule" id="MF_01283"/>
    </source>
</evidence>
<dbReference type="Proteomes" id="UP001496674">
    <property type="component" value="Chromosome"/>
</dbReference>
<dbReference type="EMBL" id="AP028055">
    <property type="protein sequence ID" value="BEH00317.1"/>
    <property type="molecule type" value="Genomic_DNA"/>
</dbReference>
<dbReference type="InterPro" id="IPR032677">
    <property type="entry name" value="GTP_cyclohydro_II"/>
</dbReference>
<evidence type="ECO:0000256" key="16">
    <source>
        <dbReference type="ARBA" id="ARBA00023268"/>
    </source>
</evidence>
<name>A0ABN6ZCY5_9BACE</name>
<feature type="binding site" evidence="18">
    <location>
        <begin position="143"/>
        <end position="147"/>
    </location>
    <ligand>
        <name>D-ribulose 5-phosphate</name>
        <dbReference type="ChEBI" id="CHEBI:58121"/>
    </ligand>
</feature>
<feature type="binding site" evidence="18">
    <location>
        <position position="35"/>
    </location>
    <ligand>
        <name>D-ribulose 5-phosphate</name>
        <dbReference type="ChEBI" id="CHEBI:58121"/>
    </ligand>
</feature>
<comment type="cofactor">
    <cofactor evidence="18">
        <name>Zn(2+)</name>
        <dbReference type="ChEBI" id="CHEBI:29105"/>
    </cofactor>
    <text evidence="18">Binds 1 zinc ion per subunit.</text>
</comment>
<feature type="binding site" evidence="18">
    <location>
        <position position="146"/>
    </location>
    <ligand>
        <name>Mg(2+)</name>
        <dbReference type="ChEBI" id="CHEBI:18420"/>
        <label>2</label>
    </ligand>
</feature>
<dbReference type="InterPro" id="IPR000926">
    <property type="entry name" value="RibA"/>
</dbReference>
<evidence type="ECO:0000256" key="11">
    <source>
        <dbReference type="ARBA" id="ARBA00022833"/>
    </source>
</evidence>
<evidence type="ECO:0000256" key="9">
    <source>
        <dbReference type="ARBA" id="ARBA00022741"/>
    </source>
</evidence>
<feature type="binding site" evidence="18">
    <location>
        <position position="273"/>
    </location>
    <ligand>
        <name>Zn(2+)</name>
        <dbReference type="ChEBI" id="CHEBI:29105"/>
        <note>catalytic</note>
    </ligand>
</feature>